<keyword evidence="3" id="KW-1185">Reference proteome</keyword>
<dbReference type="Gene3D" id="2.60.40.1120">
    <property type="entry name" value="Carboxypeptidase-like, regulatory domain"/>
    <property type="match status" value="1"/>
</dbReference>
<evidence type="ECO:0008006" key="4">
    <source>
        <dbReference type="Google" id="ProtNLM"/>
    </source>
</evidence>
<evidence type="ECO:0000313" key="2">
    <source>
        <dbReference type="EMBL" id="GAA0724751.1"/>
    </source>
</evidence>
<gene>
    <name evidence="2" type="ORF">GCM10009430_29490</name>
</gene>
<protein>
    <recommendedName>
        <fullName evidence="4">CarboxypepD_reg-like domain-containing protein</fullName>
    </recommendedName>
</protein>
<comment type="caution">
    <text evidence="2">The sequence shown here is derived from an EMBL/GenBank/DDBJ whole genome shotgun (WGS) entry which is preliminary data.</text>
</comment>
<keyword evidence="1" id="KW-0472">Membrane</keyword>
<evidence type="ECO:0000256" key="1">
    <source>
        <dbReference type="SAM" id="Phobius"/>
    </source>
</evidence>
<dbReference type="Proteomes" id="UP001501758">
    <property type="component" value="Unassembled WGS sequence"/>
</dbReference>
<proteinExistence type="predicted"/>
<evidence type="ECO:0000313" key="3">
    <source>
        <dbReference type="Proteomes" id="UP001501758"/>
    </source>
</evidence>
<name>A0ABP3U9I3_9FLAO</name>
<sequence length="183" mass="19986">MTSVEIANYFRNHTSNNICGRFKKHQLTTYTESRKSQFNVLGAITIAFMALFSFAKTHAQNIDNQTRNSINNTSKLQSAINDNSIIVKGIVSESGNPLPGANILLEGTAIGISTDFDGNFEFPVLLKKGDVLVFSYIGFTSKKVKIQDNTSGNNIALNVNLKPDGCVLMGKVAVKKLYSSTKD</sequence>
<accession>A0ABP3U9I3</accession>
<reference evidence="3" key="1">
    <citation type="journal article" date="2019" name="Int. J. Syst. Evol. Microbiol.">
        <title>The Global Catalogue of Microorganisms (GCM) 10K type strain sequencing project: providing services to taxonomists for standard genome sequencing and annotation.</title>
        <authorList>
            <consortium name="The Broad Institute Genomics Platform"/>
            <consortium name="The Broad Institute Genome Sequencing Center for Infectious Disease"/>
            <person name="Wu L."/>
            <person name="Ma J."/>
        </authorList>
    </citation>
    <scope>NUCLEOTIDE SEQUENCE [LARGE SCALE GENOMIC DNA]</scope>
    <source>
        <strain evidence="3">JCM 15974</strain>
    </source>
</reference>
<keyword evidence="1" id="KW-1133">Transmembrane helix</keyword>
<feature type="transmembrane region" description="Helical" evidence="1">
    <location>
        <begin position="38"/>
        <end position="55"/>
    </location>
</feature>
<dbReference type="InterPro" id="IPR008969">
    <property type="entry name" value="CarboxyPept-like_regulatory"/>
</dbReference>
<dbReference type="SUPFAM" id="SSF49464">
    <property type="entry name" value="Carboxypeptidase regulatory domain-like"/>
    <property type="match status" value="1"/>
</dbReference>
<keyword evidence="1" id="KW-0812">Transmembrane</keyword>
<organism evidence="2 3">
    <name type="scientific">Aquimarina litoralis</name>
    <dbReference type="NCBI Taxonomy" id="584605"/>
    <lineage>
        <taxon>Bacteria</taxon>
        <taxon>Pseudomonadati</taxon>
        <taxon>Bacteroidota</taxon>
        <taxon>Flavobacteriia</taxon>
        <taxon>Flavobacteriales</taxon>
        <taxon>Flavobacteriaceae</taxon>
        <taxon>Aquimarina</taxon>
    </lineage>
</organism>
<dbReference type="EMBL" id="BAAAGE010000003">
    <property type="protein sequence ID" value="GAA0724751.1"/>
    <property type="molecule type" value="Genomic_DNA"/>
</dbReference>
<dbReference type="Pfam" id="PF13715">
    <property type="entry name" value="CarbopepD_reg_2"/>
    <property type="match status" value="1"/>
</dbReference>